<dbReference type="Proteomes" id="UP000614601">
    <property type="component" value="Unassembled WGS sequence"/>
</dbReference>
<feature type="compositionally biased region" description="Basic and acidic residues" evidence="1">
    <location>
        <begin position="52"/>
        <end position="80"/>
    </location>
</feature>
<evidence type="ECO:0000313" key="3">
    <source>
        <dbReference type="Proteomes" id="UP000614601"/>
    </source>
</evidence>
<evidence type="ECO:0000256" key="1">
    <source>
        <dbReference type="SAM" id="MobiDB-lite"/>
    </source>
</evidence>
<reference evidence="2" key="1">
    <citation type="submission" date="2020-09" db="EMBL/GenBank/DDBJ databases">
        <authorList>
            <person name="Kikuchi T."/>
        </authorList>
    </citation>
    <scope>NUCLEOTIDE SEQUENCE</scope>
    <source>
        <strain evidence="2">SH1</strain>
    </source>
</reference>
<dbReference type="AlphaFoldDB" id="A0A811KUY9"/>
<dbReference type="Proteomes" id="UP000783686">
    <property type="component" value="Unassembled WGS sequence"/>
</dbReference>
<name>A0A811KUY9_9BILA</name>
<organism evidence="2 3">
    <name type="scientific">Bursaphelenchus okinawaensis</name>
    <dbReference type="NCBI Taxonomy" id="465554"/>
    <lineage>
        <taxon>Eukaryota</taxon>
        <taxon>Metazoa</taxon>
        <taxon>Ecdysozoa</taxon>
        <taxon>Nematoda</taxon>
        <taxon>Chromadorea</taxon>
        <taxon>Rhabditida</taxon>
        <taxon>Tylenchina</taxon>
        <taxon>Tylenchomorpha</taxon>
        <taxon>Aphelenchoidea</taxon>
        <taxon>Aphelenchoididae</taxon>
        <taxon>Bursaphelenchus</taxon>
    </lineage>
</organism>
<dbReference type="EMBL" id="CAJFCW020000004">
    <property type="protein sequence ID" value="CAG9112701.1"/>
    <property type="molecule type" value="Genomic_DNA"/>
</dbReference>
<feature type="compositionally biased region" description="Acidic residues" evidence="1">
    <location>
        <begin position="296"/>
        <end position="307"/>
    </location>
</feature>
<feature type="region of interest" description="Disordered" evidence="1">
    <location>
        <begin position="1"/>
        <end position="131"/>
    </location>
</feature>
<feature type="compositionally biased region" description="Basic and acidic residues" evidence="1">
    <location>
        <begin position="192"/>
        <end position="234"/>
    </location>
</feature>
<feature type="region of interest" description="Disordered" evidence="1">
    <location>
        <begin position="192"/>
        <end position="307"/>
    </location>
</feature>
<gene>
    <name evidence="2" type="ORF">BOKJ2_LOCUS8530</name>
</gene>
<keyword evidence="3" id="KW-1185">Reference proteome</keyword>
<accession>A0A811KUY9</accession>
<sequence>MFLPSDGNRRNFRTGFTRRGFSPVRDISPLRRGTGPTRRDLSPIRRPRTPPLRRDFDRRPDYRRREPIASHRGARADARKYLPPTRTFNKYKSGIGPISPIRTEGEKRSRSPIRSEVFSKRSHAVERPEGEVEAMKLERSIRYDLMDIFASCIHADKATHVERLTLVKGKIRELKDEVGLMYGNNDHVELEEVDSVEHGHNGADRNKREYDGRSRDYPSKDTRRGDSKRFRRQGEGIGKWPHRGYSISPIRTEGDSDLKEVDSVREESPRKPRSPSRARSRSHSRSRSSSYRNQDDNEDYIDFEEDVDPEVMKKASRVVASGSLTPEDALELKEVDSEV</sequence>
<comment type="caution">
    <text evidence="2">The sequence shown here is derived from an EMBL/GenBank/DDBJ whole genome shotgun (WGS) entry which is preliminary data.</text>
</comment>
<proteinExistence type="predicted"/>
<feature type="compositionally biased region" description="Basic residues" evidence="1">
    <location>
        <begin position="271"/>
        <end position="286"/>
    </location>
</feature>
<feature type="compositionally biased region" description="Basic and acidic residues" evidence="1">
    <location>
        <begin position="117"/>
        <end position="131"/>
    </location>
</feature>
<dbReference type="EMBL" id="CAJFDH010000004">
    <property type="protein sequence ID" value="CAD5219610.1"/>
    <property type="molecule type" value="Genomic_DNA"/>
</dbReference>
<protein>
    <submittedName>
        <fullName evidence="2">Uncharacterized protein</fullName>
    </submittedName>
</protein>
<evidence type="ECO:0000313" key="2">
    <source>
        <dbReference type="EMBL" id="CAD5219610.1"/>
    </source>
</evidence>
<feature type="compositionally biased region" description="Basic and acidic residues" evidence="1">
    <location>
        <begin position="252"/>
        <end position="270"/>
    </location>
</feature>